<comment type="caution">
    <text evidence="1">The sequence shown here is derived from an EMBL/GenBank/DDBJ whole genome shotgun (WGS) entry which is preliminary data.</text>
</comment>
<evidence type="ECO:0000313" key="1">
    <source>
        <dbReference type="EMBL" id="KTD59801.1"/>
    </source>
</evidence>
<protein>
    <submittedName>
        <fullName evidence="1">Uncharacterized protein</fullName>
    </submittedName>
</protein>
<proteinExistence type="predicted"/>
<sequence>MKIVVFSSFCNNFGDLAFGKKIGLKLRDKYPETEISLVTDSKESLKGRQAKDHLEKINKDSEFPLVPIDDYQQNYRYDVPADLIIIGPVLNFKVDLVINVLINNNPKVPIVLMTEYNFPDWVMRDLIDGIIQQEGFSGSILCLPTGINNPGGIFIENSLVDCDLKKDKTRQNIFNRMPLSSEIILGKSSSYDYINNTNIAVNYSHNNARRFLIVHSLTAIPVTNVDVINLGDKNQIDKVVLKEQSDMLLQKGFSKVIYASVENGSELIAETNNNGPIYRVVHTGMVSADESLALRQLCGDFGGATGDQSYSEAISKSSIVVYECQTWKNDFLMEMISLGNDIDASGKLGETIRLLGTANSEKEYATLSSNLIDENILKGLHDFRFTILQNHNLSINLHRYLDYFWEKDIKRKLIDQLSDFSYQIKLESKNEYSDVTVTLNDLIGRVYDSLKNEQPLSEVIQRWKVDNTHDLGRSNYEVLFHNKNKISYQIKCAIDNYFSKSQIIDKTNIEENFYVDMKQSITFPDYHKNQPQTQITRESAKEYLNVILKFVNDLENHLHQNNPQTNPSKKLLQLYNGLKHEISNTLIALTNEKAMNPSIFNFIVSEFKNKITVKLNNFQAHSIHLLPSNSLNTFDLLKFTIQSPINEGISNSNSGIQKLINSRIIKNAAVSSEEIDVFTNSAFPKRVSIEKATQNIENKEQATAAMGLYHKQQSMRGTIKEIRKSNDPISLNNLKFT</sequence>
<name>A0A0W0YSC9_9GAMM</name>
<organism evidence="1 2">
    <name type="scientific">Legionella sainthelensi</name>
    <dbReference type="NCBI Taxonomy" id="28087"/>
    <lineage>
        <taxon>Bacteria</taxon>
        <taxon>Pseudomonadati</taxon>
        <taxon>Pseudomonadota</taxon>
        <taxon>Gammaproteobacteria</taxon>
        <taxon>Legionellales</taxon>
        <taxon>Legionellaceae</taxon>
        <taxon>Legionella</taxon>
    </lineage>
</organism>
<gene>
    <name evidence="1" type="ORF">Lsai_0445</name>
</gene>
<dbReference type="eggNOG" id="ENOG5030JSZ">
    <property type="taxonomic scope" value="Bacteria"/>
</dbReference>
<accession>A0A0W0YSC9</accession>
<evidence type="ECO:0000313" key="2">
    <source>
        <dbReference type="Proteomes" id="UP000054621"/>
    </source>
</evidence>
<reference evidence="1 2" key="1">
    <citation type="submission" date="2015-11" db="EMBL/GenBank/DDBJ databases">
        <title>Genomic analysis of 38 Legionella species identifies large and diverse effector repertoires.</title>
        <authorList>
            <person name="Burstein D."/>
            <person name="Amaro F."/>
            <person name="Zusman T."/>
            <person name="Lifshitz Z."/>
            <person name="Cohen O."/>
            <person name="Gilbert J.A."/>
            <person name="Pupko T."/>
            <person name="Shuman H.A."/>
            <person name="Segal G."/>
        </authorList>
    </citation>
    <scope>NUCLEOTIDE SEQUENCE [LARGE SCALE GENOMIC DNA]</scope>
    <source>
        <strain evidence="1 2">Mt.St.Helens-4</strain>
    </source>
</reference>
<dbReference type="EMBL" id="LNYV01000004">
    <property type="protein sequence ID" value="KTD59801.1"/>
    <property type="molecule type" value="Genomic_DNA"/>
</dbReference>
<dbReference type="Proteomes" id="UP000054621">
    <property type="component" value="Unassembled WGS sequence"/>
</dbReference>
<dbReference type="RefSeq" id="WP_232002679.1">
    <property type="nucleotide sequence ID" value="NZ_CAAAJE010000003.1"/>
</dbReference>
<dbReference type="PATRIC" id="fig|28087.4.peg.467"/>
<dbReference type="AlphaFoldDB" id="A0A0W0YSC9"/>